<dbReference type="AlphaFoldDB" id="A0A8S1IWA9"/>
<protein>
    <submittedName>
        <fullName evidence="2">Uncharacterized protein</fullName>
    </submittedName>
</protein>
<comment type="caution">
    <text evidence="2">The sequence shown here is derived from an EMBL/GenBank/DDBJ whole genome shotgun (WGS) entry which is preliminary data.</text>
</comment>
<dbReference type="Proteomes" id="UP000708148">
    <property type="component" value="Unassembled WGS sequence"/>
</dbReference>
<proteinExistence type="predicted"/>
<reference evidence="2" key="1">
    <citation type="submission" date="2020-12" db="EMBL/GenBank/DDBJ databases">
        <authorList>
            <person name="Iha C."/>
        </authorList>
    </citation>
    <scope>NUCLEOTIDE SEQUENCE</scope>
</reference>
<feature type="region of interest" description="Disordered" evidence="1">
    <location>
        <begin position="52"/>
        <end position="94"/>
    </location>
</feature>
<dbReference type="EMBL" id="CAJHUC010000983">
    <property type="protein sequence ID" value="CAD7699267.1"/>
    <property type="molecule type" value="Genomic_DNA"/>
</dbReference>
<organism evidence="2 3">
    <name type="scientific">Ostreobium quekettii</name>
    <dbReference type="NCBI Taxonomy" id="121088"/>
    <lineage>
        <taxon>Eukaryota</taxon>
        <taxon>Viridiplantae</taxon>
        <taxon>Chlorophyta</taxon>
        <taxon>core chlorophytes</taxon>
        <taxon>Ulvophyceae</taxon>
        <taxon>TCBD clade</taxon>
        <taxon>Bryopsidales</taxon>
        <taxon>Ostreobineae</taxon>
        <taxon>Ostreobiaceae</taxon>
        <taxon>Ostreobium</taxon>
    </lineage>
</organism>
<evidence type="ECO:0000313" key="2">
    <source>
        <dbReference type="EMBL" id="CAD7699267.1"/>
    </source>
</evidence>
<feature type="compositionally biased region" description="Acidic residues" evidence="1">
    <location>
        <begin position="64"/>
        <end position="86"/>
    </location>
</feature>
<accession>A0A8S1IWA9</accession>
<feature type="region of interest" description="Disordered" evidence="1">
    <location>
        <begin position="1"/>
        <end position="20"/>
    </location>
</feature>
<name>A0A8S1IWA9_9CHLO</name>
<evidence type="ECO:0000256" key="1">
    <source>
        <dbReference type="SAM" id="MobiDB-lite"/>
    </source>
</evidence>
<sequence length="113" mass="12194">MGSDGGGGAPRPAAAAGAFEAARKARMVQIHNNLMSALWRKDFCKALELVEMDESDRNSGTESSEGEENSTDEDNDDDDATDETQSSDDSVASADVRALVYSMDDLNRIQFEI</sequence>
<gene>
    <name evidence="2" type="ORF">OSTQU699_LOCUS4626</name>
</gene>
<evidence type="ECO:0000313" key="3">
    <source>
        <dbReference type="Proteomes" id="UP000708148"/>
    </source>
</evidence>
<feature type="compositionally biased region" description="Low complexity" evidence="1">
    <location>
        <begin position="10"/>
        <end position="20"/>
    </location>
</feature>
<keyword evidence="3" id="KW-1185">Reference proteome</keyword>